<organism evidence="2 3">
    <name type="scientific">Oedothorax gibbosus</name>
    <dbReference type="NCBI Taxonomy" id="931172"/>
    <lineage>
        <taxon>Eukaryota</taxon>
        <taxon>Metazoa</taxon>
        <taxon>Ecdysozoa</taxon>
        <taxon>Arthropoda</taxon>
        <taxon>Chelicerata</taxon>
        <taxon>Arachnida</taxon>
        <taxon>Araneae</taxon>
        <taxon>Araneomorphae</taxon>
        <taxon>Entelegynae</taxon>
        <taxon>Araneoidea</taxon>
        <taxon>Linyphiidae</taxon>
        <taxon>Erigoninae</taxon>
        <taxon>Oedothorax</taxon>
    </lineage>
</organism>
<evidence type="ECO:0000313" key="3">
    <source>
        <dbReference type="Proteomes" id="UP000827092"/>
    </source>
</evidence>
<accession>A0AAV6UFF3</accession>
<reference evidence="2 3" key="1">
    <citation type="journal article" date="2022" name="Nat. Ecol. Evol.">
        <title>A masculinizing supergene underlies an exaggerated male reproductive morph in a spider.</title>
        <authorList>
            <person name="Hendrickx F."/>
            <person name="De Corte Z."/>
            <person name="Sonet G."/>
            <person name="Van Belleghem S.M."/>
            <person name="Kostlbacher S."/>
            <person name="Vangestel C."/>
        </authorList>
    </citation>
    <scope>NUCLEOTIDE SEQUENCE [LARGE SCALE GENOMIC DNA]</scope>
    <source>
        <strain evidence="2">W744_W776</strain>
    </source>
</reference>
<comment type="caution">
    <text evidence="2">The sequence shown here is derived from an EMBL/GenBank/DDBJ whole genome shotgun (WGS) entry which is preliminary data.</text>
</comment>
<name>A0AAV6UFF3_9ARAC</name>
<proteinExistence type="predicted"/>
<protein>
    <submittedName>
        <fullName evidence="2">Uncharacterized protein</fullName>
    </submittedName>
</protein>
<evidence type="ECO:0000256" key="1">
    <source>
        <dbReference type="SAM" id="Coils"/>
    </source>
</evidence>
<sequence>MNNQLALEASKVHRLEEEKHTSSLMEEKLRKKCVELEKFINVLKKENENQVQELNNALNSSNEKLKVMDKEKIEMNNQLALEASKVHRLELEKHTSSLIEEFFKFKGLEELWSGSWIILTALDLKQMCTLQCKGRL</sequence>
<feature type="coiled-coil region" evidence="1">
    <location>
        <begin position="26"/>
        <end position="78"/>
    </location>
</feature>
<evidence type="ECO:0000313" key="2">
    <source>
        <dbReference type="EMBL" id="KAG8183207.1"/>
    </source>
</evidence>
<dbReference type="AlphaFoldDB" id="A0AAV6UFF3"/>
<keyword evidence="3" id="KW-1185">Reference proteome</keyword>
<keyword evidence="1" id="KW-0175">Coiled coil</keyword>
<gene>
    <name evidence="2" type="ORF">JTE90_005656</name>
</gene>
<dbReference type="EMBL" id="JAFNEN010000427">
    <property type="protein sequence ID" value="KAG8183207.1"/>
    <property type="molecule type" value="Genomic_DNA"/>
</dbReference>
<dbReference type="Proteomes" id="UP000827092">
    <property type="component" value="Unassembled WGS sequence"/>
</dbReference>